<dbReference type="Proteomes" id="UP000092555">
    <property type="component" value="Unassembled WGS sequence"/>
</dbReference>
<protein>
    <submittedName>
        <fullName evidence="2">Uncharacterized protein</fullName>
    </submittedName>
</protein>
<reference evidence="2 3" key="1">
    <citation type="submission" date="2016-05" db="EMBL/GenBank/DDBJ databases">
        <title>Comparative genomics of biotechnologically important yeasts.</title>
        <authorList>
            <consortium name="DOE Joint Genome Institute"/>
            <person name="Riley R."/>
            <person name="Haridas S."/>
            <person name="Wolfe K.H."/>
            <person name="Lopes M.R."/>
            <person name="Hittinger C.T."/>
            <person name="Goker M."/>
            <person name="Salamov A."/>
            <person name="Wisecaver J."/>
            <person name="Long T.M."/>
            <person name="Aerts A.L."/>
            <person name="Barry K."/>
            <person name="Choi C."/>
            <person name="Clum A."/>
            <person name="Coughlan A.Y."/>
            <person name="Deshpande S."/>
            <person name="Douglass A.P."/>
            <person name="Hanson S.J."/>
            <person name="Klenk H.-P."/>
            <person name="LaButti K."/>
            <person name="Lapidus A."/>
            <person name="Lindquist E."/>
            <person name="Lipzen A."/>
            <person name="Meier-kolthoff J.P."/>
            <person name="Ohm R.A."/>
            <person name="Otillar R.P."/>
            <person name="Pangilinan J."/>
            <person name="Peng Y."/>
            <person name="Rokas A."/>
            <person name="Rosa C.A."/>
            <person name="Scheuner C."/>
            <person name="Sibirny A.A."/>
            <person name="Slot J.C."/>
            <person name="Stielow J.B."/>
            <person name="Sun H."/>
            <person name="Kurtzman C.P."/>
            <person name="Blackwell M."/>
            <person name="Grigoriev I.V."/>
            <person name="Jeffries T.W."/>
        </authorList>
    </citation>
    <scope>NUCLEOTIDE SEQUENCE [LARGE SCALE GENOMIC DNA]</scope>
    <source>
        <strain evidence="2 3">NRRL YB-4993</strain>
    </source>
</reference>
<evidence type="ECO:0000313" key="3">
    <source>
        <dbReference type="Proteomes" id="UP000092555"/>
    </source>
</evidence>
<accession>A0A1A0H9U6</accession>
<gene>
    <name evidence="2" type="ORF">METBIDRAFT_205697</name>
</gene>
<feature type="chain" id="PRO_5008291886" evidence="1">
    <location>
        <begin position="17"/>
        <end position="210"/>
    </location>
</feature>
<keyword evidence="1" id="KW-0732">Signal</keyword>
<feature type="signal peptide" evidence="1">
    <location>
        <begin position="1"/>
        <end position="16"/>
    </location>
</feature>
<dbReference type="EMBL" id="LXTC01000004">
    <property type="protein sequence ID" value="OBA20770.1"/>
    <property type="molecule type" value="Genomic_DNA"/>
</dbReference>
<proteinExistence type="predicted"/>
<comment type="caution">
    <text evidence="2">The sequence shown here is derived from an EMBL/GenBank/DDBJ whole genome shotgun (WGS) entry which is preliminary data.</text>
</comment>
<evidence type="ECO:0000256" key="1">
    <source>
        <dbReference type="SAM" id="SignalP"/>
    </source>
</evidence>
<dbReference type="GeneID" id="30027955"/>
<dbReference type="RefSeq" id="XP_018711292.1">
    <property type="nucleotide sequence ID" value="XM_018854979.1"/>
</dbReference>
<evidence type="ECO:0000313" key="2">
    <source>
        <dbReference type="EMBL" id="OBA20770.1"/>
    </source>
</evidence>
<keyword evidence="3" id="KW-1185">Reference proteome</keyword>
<organism evidence="2 3">
    <name type="scientific">Metschnikowia bicuspidata var. bicuspidata NRRL YB-4993</name>
    <dbReference type="NCBI Taxonomy" id="869754"/>
    <lineage>
        <taxon>Eukaryota</taxon>
        <taxon>Fungi</taxon>
        <taxon>Dikarya</taxon>
        <taxon>Ascomycota</taxon>
        <taxon>Saccharomycotina</taxon>
        <taxon>Pichiomycetes</taxon>
        <taxon>Metschnikowiaceae</taxon>
        <taxon>Metschnikowia</taxon>
    </lineage>
</organism>
<dbReference type="AlphaFoldDB" id="A0A1A0H9U6"/>
<sequence length="210" mass="24239">MKAWCWACSWGLRGVCFLCDWRIHFRSPTPAGQPGCYQTKASLNTLLFHSDGVGMYLELQCNWDHAWFKPSFGKVQRKMPRIRKLSWRPRFSRKNKRGCRKGKNGGTRARPYPEDVARLAWPIHLGPRPAHSALIATWLPEMRASATWYFSIWHIATMARGPGCVSGYIPRYGSGISSLLEKQKIHWPPQDIRVHWKRTIFGADEKAVVF</sequence>
<name>A0A1A0H9U6_9ASCO</name>